<keyword evidence="1 10" id="KW-1003">Cell membrane</keyword>
<dbReference type="Proteomes" id="UP000199488">
    <property type="component" value="Unassembled WGS sequence"/>
</dbReference>
<evidence type="ECO:0000256" key="5">
    <source>
        <dbReference type="ARBA" id="ARBA00022960"/>
    </source>
</evidence>
<comment type="subcellular location">
    <subcellularLocation>
        <location evidence="10">Cell membrane</location>
        <topology evidence="10">Peripheral membrane protein</topology>
        <orientation evidence="10">Cytoplasmic side</orientation>
    </subcellularLocation>
</comment>
<keyword evidence="5 10" id="KW-0133">Cell shape</keyword>
<dbReference type="GO" id="GO:0008360">
    <property type="term" value="P:regulation of cell shape"/>
    <property type="evidence" value="ECO:0007669"/>
    <property type="project" value="UniProtKB-KW"/>
</dbReference>
<dbReference type="Pfam" id="PF03033">
    <property type="entry name" value="Glyco_transf_28"/>
    <property type="match status" value="1"/>
</dbReference>
<reference evidence="14 15" key="1">
    <citation type="submission" date="2016-10" db="EMBL/GenBank/DDBJ databases">
        <authorList>
            <person name="de Groot N.N."/>
        </authorList>
    </citation>
    <scope>NUCLEOTIDE SEQUENCE [LARGE SCALE GENOMIC DNA]</scope>
    <source>
        <strain evidence="14 15">DSM 23126</strain>
    </source>
</reference>
<keyword evidence="9 10" id="KW-0961">Cell wall biogenesis/degradation</keyword>
<feature type="binding site" evidence="10">
    <location>
        <begin position="12"/>
        <end position="14"/>
    </location>
    <ligand>
        <name>UDP-N-acetyl-alpha-D-glucosamine</name>
        <dbReference type="ChEBI" id="CHEBI:57705"/>
    </ligand>
</feature>
<comment type="catalytic activity">
    <reaction evidence="10">
        <text>di-trans,octa-cis-undecaprenyl diphospho-N-acetyl-alpha-D-muramoyl-L-alanyl-D-glutamyl-meso-2,6-diaminopimeloyl-D-alanyl-D-alanine + UDP-N-acetyl-alpha-D-glucosamine = di-trans,octa-cis-undecaprenyl diphospho-[N-acetyl-alpha-D-glucosaminyl-(1-&gt;4)]-N-acetyl-alpha-D-muramoyl-L-alanyl-D-glutamyl-meso-2,6-diaminopimeloyl-D-alanyl-D-alanine + UDP + H(+)</text>
        <dbReference type="Rhea" id="RHEA:31227"/>
        <dbReference type="ChEBI" id="CHEBI:15378"/>
        <dbReference type="ChEBI" id="CHEBI:57705"/>
        <dbReference type="ChEBI" id="CHEBI:58223"/>
        <dbReference type="ChEBI" id="CHEBI:61387"/>
        <dbReference type="ChEBI" id="CHEBI:61388"/>
        <dbReference type="EC" id="2.4.1.227"/>
    </reaction>
</comment>
<keyword evidence="4 10" id="KW-0808">Transferase</keyword>
<evidence type="ECO:0000256" key="3">
    <source>
        <dbReference type="ARBA" id="ARBA00022676"/>
    </source>
</evidence>
<organism evidence="14 15">
    <name type="scientific">Marinococcus luteus</name>
    <dbReference type="NCBI Taxonomy" id="1122204"/>
    <lineage>
        <taxon>Bacteria</taxon>
        <taxon>Bacillati</taxon>
        <taxon>Bacillota</taxon>
        <taxon>Bacilli</taxon>
        <taxon>Bacillales</taxon>
        <taxon>Bacillaceae</taxon>
        <taxon>Marinococcus</taxon>
    </lineage>
</organism>
<dbReference type="AlphaFoldDB" id="A0A1H2Q2S9"/>
<dbReference type="GO" id="GO:0005975">
    <property type="term" value="P:carbohydrate metabolic process"/>
    <property type="evidence" value="ECO:0007669"/>
    <property type="project" value="InterPro"/>
</dbReference>
<dbReference type="EMBL" id="FNNC01000001">
    <property type="protein sequence ID" value="SDW01486.1"/>
    <property type="molecule type" value="Genomic_DNA"/>
</dbReference>
<accession>A0A1H2Q2S9</accession>
<dbReference type="Gene3D" id="3.40.50.2000">
    <property type="entry name" value="Glycogen Phosphorylase B"/>
    <property type="match status" value="2"/>
</dbReference>
<evidence type="ECO:0000256" key="4">
    <source>
        <dbReference type="ARBA" id="ARBA00022679"/>
    </source>
</evidence>
<keyword evidence="8 10" id="KW-0131">Cell cycle</keyword>
<dbReference type="EC" id="2.4.1.227" evidence="10"/>
<keyword evidence="11" id="KW-0175">Coiled coil</keyword>
<evidence type="ECO:0000259" key="12">
    <source>
        <dbReference type="Pfam" id="PF03033"/>
    </source>
</evidence>
<keyword evidence="2 10" id="KW-0132">Cell division</keyword>
<feature type="coiled-coil region" evidence="11">
    <location>
        <begin position="306"/>
        <end position="340"/>
    </location>
</feature>
<dbReference type="PANTHER" id="PTHR21015:SF27">
    <property type="entry name" value="UDP-N-ACETYLGLUCOSAMINE--N-ACETYLMURAMYL-(PENTAPEPTIDE) PYROPHOSPHORYL-UNDECAPRENOL N-ACETYLGLUCOSAMINE TRANSFERASE"/>
    <property type="match status" value="1"/>
</dbReference>
<evidence type="ECO:0000313" key="14">
    <source>
        <dbReference type="EMBL" id="SDW01486.1"/>
    </source>
</evidence>
<dbReference type="GO" id="GO:0005886">
    <property type="term" value="C:plasma membrane"/>
    <property type="evidence" value="ECO:0007669"/>
    <property type="project" value="UniProtKB-SubCell"/>
</dbReference>
<evidence type="ECO:0000256" key="10">
    <source>
        <dbReference type="HAMAP-Rule" id="MF_00033"/>
    </source>
</evidence>
<dbReference type="GO" id="GO:0050511">
    <property type="term" value="F:undecaprenyldiphospho-muramoylpentapeptide beta-N-acetylglucosaminyltransferase activity"/>
    <property type="evidence" value="ECO:0007669"/>
    <property type="project" value="UniProtKB-UniRule"/>
</dbReference>
<dbReference type="Pfam" id="PF04101">
    <property type="entry name" value="Glyco_tran_28_C"/>
    <property type="match status" value="1"/>
</dbReference>
<comment type="caution">
    <text evidence="10">Lacks conserved residue(s) required for the propagation of feature annotation.</text>
</comment>
<dbReference type="HAMAP" id="MF_00033">
    <property type="entry name" value="MurG"/>
    <property type="match status" value="1"/>
</dbReference>
<dbReference type="GO" id="GO:0071555">
    <property type="term" value="P:cell wall organization"/>
    <property type="evidence" value="ECO:0007669"/>
    <property type="project" value="UniProtKB-KW"/>
</dbReference>
<dbReference type="GO" id="GO:0051301">
    <property type="term" value="P:cell division"/>
    <property type="evidence" value="ECO:0007669"/>
    <property type="project" value="UniProtKB-KW"/>
</dbReference>
<dbReference type="PANTHER" id="PTHR21015">
    <property type="entry name" value="UDP-N-ACETYLGLUCOSAMINE--N-ACETYLMURAMYL-(PENTAPEPTIDE) PYROPHOSPHORYL-UNDECAPRENOL N-ACETYLGLUCOSAMINE TRANSFERASE 1"/>
    <property type="match status" value="1"/>
</dbReference>
<dbReference type="InterPro" id="IPR004276">
    <property type="entry name" value="GlycoTrans_28_N"/>
</dbReference>
<comment type="function">
    <text evidence="10">Cell wall formation. Catalyzes the transfer of a GlcNAc subunit on undecaprenyl-pyrophosphoryl-MurNAc-pentapeptide (lipid intermediate I) to form undecaprenyl-pyrophosphoryl-MurNAc-(pentapeptide)GlcNAc (lipid intermediate II).</text>
</comment>
<dbReference type="SUPFAM" id="SSF53756">
    <property type="entry name" value="UDP-Glycosyltransferase/glycogen phosphorylase"/>
    <property type="match status" value="1"/>
</dbReference>
<comment type="similarity">
    <text evidence="10">Belongs to the glycosyltransferase 28 family. MurG subfamily.</text>
</comment>
<keyword evidence="7 10" id="KW-0472">Membrane</keyword>
<dbReference type="InterPro" id="IPR006009">
    <property type="entry name" value="GlcNAc_MurG"/>
</dbReference>
<name>A0A1H2Q2S9_9BACI</name>
<dbReference type="NCBIfam" id="NF009102">
    <property type="entry name" value="PRK12446.1"/>
    <property type="match status" value="1"/>
</dbReference>
<comment type="pathway">
    <text evidence="10">Cell wall biogenesis; peptidoglycan biosynthesis.</text>
</comment>
<protein>
    <recommendedName>
        <fullName evidence="10">UDP-N-acetylglucosamine--N-acetylmuramyl-(pentapeptide) pyrophosphoryl-undecaprenol N-acetylglucosamine transferase</fullName>
        <ecNumber evidence="10">2.4.1.227</ecNumber>
    </recommendedName>
    <alternativeName>
        <fullName evidence="10">Undecaprenyl-PP-MurNAc-pentapeptide-UDPGlcNAc GlcNAc transferase</fullName>
    </alternativeName>
</protein>
<feature type="domain" description="Glycosyltransferase family 28 N-terminal" evidence="12">
    <location>
        <begin position="5"/>
        <end position="143"/>
    </location>
</feature>
<dbReference type="InterPro" id="IPR007235">
    <property type="entry name" value="Glyco_trans_28_C"/>
</dbReference>
<evidence type="ECO:0000256" key="2">
    <source>
        <dbReference type="ARBA" id="ARBA00022618"/>
    </source>
</evidence>
<keyword evidence="3 10" id="KW-0328">Glycosyltransferase</keyword>
<evidence type="ECO:0000259" key="13">
    <source>
        <dbReference type="Pfam" id="PF04101"/>
    </source>
</evidence>
<evidence type="ECO:0000256" key="9">
    <source>
        <dbReference type="ARBA" id="ARBA00023316"/>
    </source>
</evidence>
<feature type="binding site" evidence="10">
    <location>
        <position position="195"/>
    </location>
    <ligand>
        <name>UDP-N-acetyl-alpha-D-glucosamine</name>
        <dbReference type="ChEBI" id="CHEBI:57705"/>
    </ligand>
</feature>
<feature type="binding site" evidence="10">
    <location>
        <position position="290"/>
    </location>
    <ligand>
        <name>UDP-N-acetyl-alpha-D-glucosamine</name>
        <dbReference type="ChEBI" id="CHEBI:57705"/>
    </ligand>
</feature>
<evidence type="ECO:0000256" key="6">
    <source>
        <dbReference type="ARBA" id="ARBA00022984"/>
    </source>
</evidence>
<dbReference type="STRING" id="1122204.SAMN05421781_0117"/>
<feature type="domain" description="Glycosyl transferase family 28 C-terminal" evidence="13">
    <location>
        <begin position="188"/>
        <end position="348"/>
    </location>
</feature>
<gene>
    <name evidence="10" type="primary">murG</name>
    <name evidence="14" type="ORF">SAMN05421781_0117</name>
</gene>
<evidence type="ECO:0000256" key="11">
    <source>
        <dbReference type="SAM" id="Coils"/>
    </source>
</evidence>
<evidence type="ECO:0000256" key="8">
    <source>
        <dbReference type="ARBA" id="ARBA00023306"/>
    </source>
</evidence>
<proteinExistence type="inferred from homology"/>
<keyword evidence="15" id="KW-1185">Reference proteome</keyword>
<evidence type="ECO:0000256" key="1">
    <source>
        <dbReference type="ARBA" id="ARBA00022475"/>
    </source>
</evidence>
<feature type="binding site" evidence="10">
    <location>
        <position position="165"/>
    </location>
    <ligand>
        <name>UDP-N-acetyl-alpha-D-glucosamine</name>
        <dbReference type="ChEBI" id="CHEBI:57705"/>
    </ligand>
</feature>
<dbReference type="OrthoDB" id="9808936at2"/>
<sequence>MQKKIVFTGGGSAGHVTPNIAVINELDQSDWDIYYVGSKEGIEKELIERRGIRYHSISSGKLRRYIDWQNITDIFRVVKGCLEARKYLKKVKPNVVFSKGGFVTVPVIIAAKTLNIPVIIHESDITPGLANRIAQRFATKIFTSFDEATAHFPSGKAKALGSPVRKEITRGDKRKGLEFLQFGGSQPVLTIMGGSLGAKKINETVRAALPWLTEKYQVVHLCGKGHTDESLEDQPNYRQFEYVNEELPDVLAATNTIITRGGSNSIFEFLTLHLPMLIVPLTRAQSRGDQILNAESFQEKGYASVLEEEELTEETLREALKNIEDNRNDTIAQMKTYMAENPLDLIIKELYAYH</sequence>
<dbReference type="UniPathway" id="UPA00219"/>
<evidence type="ECO:0000256" key="7">
    <source>
        <dbReference type="ARBA" id="ARBA00023136"/>
    </source>
</evidence>
<dbReference type="GO" id="GO:0009252">
    <property type="term" value="P:peptidoglycan biosynthetic process"/>
    <property type="evidence" value="ECO:0007669"/>
    <property type="project" value="UniProtKB-UniRule"/>
</dbReference>
<keyword evidence="6 10" id="KW-0573">Peptidoglycan synthesis</keyword>
<dbReference type="RefSeq" id="WP_091610120.1">
    <property type="nucleotide sequence ID" value="NZ_FNNC01000001.1"/>
</dbReference>
<dbReference type="CDD" id="cd03785">
    <property type="entry name" value="GT28_MurG"/>
    <property type="match status" value="1"/>
</dbReference>
<dbReference type="NCBIfam" id="TIGR01133">
    <property type="entry name" value="murG"/>
    <property type="match status" value="1"/>
</dbReference>
<evidence type="ECO:0000313" key="15">
    <source>
        <dbReference type="Proteomes" id="UP000199488"/>
    </source>
</evidence>
<dbReference type="GO" id="GO:0051991">
    <property type="term" value="F:UDP-N-acetyl-D-glucosamine:N-acetylmuramoyl-L-alanyl-D-glutamyl-meso-2,6-diaminopimelyl-D-alanyl-D-alanine-diphosphoundecaprenol 4-beta-N-acetylglucosaminlytransferase activity"/>
    <property type="evidence" value="ECO:0007669"/>
    <property type="project" value="RHEA"/>
</dbReference>